<keyword evidence="2" id="KW-1185">Reference proteome</keyword>
<dbReference type="RefSeq" id="WP_113648311.1">
    <property type="nucleotide sequence ID" value="NZ_QMHN01000005.1"/>
</dbReference>
<gene>
    <name evidence="1" type="ORF">DPV69_15480</name>
</gene>
<sequence length="337" mass="39078">MKCKYILFFVILFIGCQQKREVQTSFYYWKTVYQTNAVEQNYLQHFNSKKLFVRILDVDRDLNGGISPVAPIKFKDQLPKNLELVPVVFMVNDVLKETDNAQLKKLASNIVQFVNGKVKQAGKSTYGELQIDCDWTATTRTNYFLLLKEIKKQLGNKTISSTLRLHQLKNQEKSGIPPVDKVLLMCYNMGNLRKYGTQNSILDVQELKKYAGENLGYYPMPIDVALPLFSWAVVFRGGNYAGISKRLKLANLTANSAFTKMHNGLYQANTDLPEFGLYKNDEIRFEASKFEDIRQSTVYLDQYLSRKPLNLLFYHLDEQILNNFKIYELEEITHILR</sequence>
<dbReference type="AlphaFoldDB" id="A0A3S3R524"/>
<proteinExistence type="predicted"/>
<dbReference type="SUPFAM" id="SSF51445">
    <property type="entry name" value="(Trans)glycosidases"/>
    <property type="match status" value="1"/>
</dbReference>
<dbReference type="OrthoDB" id="634553at2"/>
<dbReference type="InterPro" id="IPR017853">
    <property type="entry name" value="GH"/>
</dbReference>
<name>A0A3S3R524_9SPHI</name>
<dbReference type="PROSITE" id="PS51257">
    <property type="entry name" value="PROKAR_LIPOPROTEIN"/>
    <property type="match status" value="1"/>
</dbReference>
<reference evidence="1 2" key="1">
    <citation type="submission" date="2018-06" db="EMBL/GenBank/DDBJ databases">
        <title>Pedobacter endophyticus sp. nov., an endophytic bacterium isolated from a leaf of Triticum aestivum.</title>
        <authorList>
            <person name="Zhang L."/>
        </authorList>
    </citation>
    <scope>NUCLEOTIDE SEQUENCE [LARGE SCALE GENOMIC DNA]</scope>
    <source>
        <strain evidence="1 2">CM134L-2</strain>
    </source>
</reference>
<organism evidence="1 2">
    <name type="scientific">Pedobacter chitinilyticus</name>
    <dbReference type="NCBI Taxonomy" id="2233776"/>
    <lineage>
        <taxon>Bacteria</taxon>
        <taxon>Pseudomonadati</taxon>
        <taxon>Bacteroidota</taxon>
        <taxon>Sphingobacteriia</taxon>
        <taxon>Sphingobacteriales</taxon>
        <taxon>Sphingobacteriaceae</taxon>
        <taxon>Pedobacter</taxon>
    </lineage>
</organism>
<dbReference type="Proteomes" id="UP000284120">
    <property type="component" value="Unassembled WGS sequence"/>
</dbReference>
<evidence type="ECO:0008006" key="3">
    <source>
        <dbReference type="Google" id="ProtNLM"/>
    </source>
</evidence>
<accession>A0A3S3R524</accession>
<dbReference type="EMBL" id="SAYW01000005">
    <property type="protein sequence ID" value="RWU05548.1"/>
    <property type="molecule type" value="Genomic_DNA"/>
</dbReference>
<comment type="caution">
    <text evidence="1">The sequence shown here is derived from an EMBL/GenBank/DDBJ whole genome shotgun (WGS) entry which is preliminary data.</text>
</comment>
<protein>
    <recommendedName>
        <fullName evidence="3">Lipoprotein</fullName>
    </recommendedName>
</protein>
<evidence type="ECO:0000313" key="1">
    <source>
        <dbReference type="EMBL" id="RWU05548.1"/>
    </source>
</evidence>
<evidence type="ECO:0000313" key="2">
    <source>
        <dbReference type="Proteomes" id="UP000284120"/>
    </source>
</evidence>